<proteinExistence type="predicted"/>
<sequence>MAKEMEKRKVAIVKYENPTVSLRKAIELSDGFSGLKTTDSVIIKPNALTWDNDHYLPPFGFFTTTRMVEDMVILLKDFGIGDITIAEGAVKIYEDTPDSDFVMEKLGYEKMVKRYGVKLVDLNKSDSQKIELTEGLTVSIAEDVLNVDFLIDLPVMKTHAQTKVSLGFKNLKGCLKTASKRLCHHPDIDLNMAISLIAEKIDPDLTVLDGIYVLEKGPMVTGNAYRANLIVASKDILAADVTGTTLMGIDPKEIDHLRYYSERLEESLDIADYDVVGEEIEAVKKPVKWDWSWNEGNTGPTVFDRMGIKGVAVPKYDTTLCTGCSPVVNIANIFILSAKMQGGQGGEDNPFSNFEILSGKKMLGRFGYDRTILLGNCIIKANKDNPNIKEALEVKGCPPTVEDLKGALTKCGVKFVDGAYDFYMDQIAKKYEGKEEFDESHFRCA</sequence>
<dbReference type="InterPro" id="IPR007160">
    <property type="entry name" value="DUF362"/>
</dbReference>
<evidence type="ECO:0000313" key="2">
    <source>
        <dbReference type="EMBL" id="MBN1574144.1"/>
    </source>
</evidence>
<evidence type="ECO:0000259" key="1">
    <source>
        <dbReference type="Pfam" id="PF04015"/>
    </source>
</evidence>
<name>A0A9D8PPA5_9DELT</name>
<dbReference type="EMBL" id="JAFGIX010000068">
    <property type="protein sequence ID" value="MBN1574144.1"/>
    <property type="molecule type" value="Genomic_DNA"/>
</dbReference>
<protein>
    <submittedName>
        <fullName evidence="2">DUF362 domain-containing protein</fullName>
    </submittedName>
</protein>
<reference evidence="2" key="1">
    <citation type="journal article" date="2021" name="Environ. Microbiol.">
        <title>Genomic characterization of three novel Desulfobacterota classes expand the metabolic and phylogenetic diversity of the phylum.</title>
        <authorList>
            <person name="Murphy C.L."/>
            <person name="Biggerstaff J."/>
            <person name="Eichhorn A."/>
            <person name="Ewing E."/>
            <person name="Shahan R."/>
            <person name="Soriano D."/>
            <person name="Stewart S."/>
            <person name="VanMol K."/>
            <person name="Walker R."/>
            <person name="Walters P."/>
            <person name="Elshahed M.S."/>
            <person name="Youssef N.H."/>
        </authorList>
    </citation>
    <scope>NUCLEOTIDE SEQUENCE</scope>
    <source>
        <strain evidence="2">Zod_Metabat.24</strain>
    </source>
</reference>
<comment type="caution">
    <text evidence="2">The sequence shown here is derived from an EMBL/GenBank/DDBJ whole genome shotgun (WGS) entry which is preliminary data.</text>
</comment>
<dbReference type="Pfam" id="PF04015">
    <property type="entry name" value="DUF362"/>
    <property type="match status" value="1"/>
</dbReference>
<feature type="domain" description="DUF362" evidence="1">
    <location>
        <begin position="41"/>
        <end position="244"/>
    </location>
</feature>
<organism evidence="2 3">
    <name type="scientific">Candidatus Zymogenus saltonus</name>
    <dbReference type="NCBI Taxonomy" id="2844893"/>
    <lineage>
        <taxon>Bacteria</taxon>
        <taxon>Deltaproteobacteria</taxon>
        <taxon>Candidatus Zymogenia</taxon>
        <taxon>Candidatus Zymogeniales</taxon>
        <taxon>Candidatus Zymogenaceae</taxon>
        <taxon>Candidatus Zymogenus</taxon>
    </lineage>
</organism>
<accession>A0A9D8PPA5</accession>
<dbReference type="Proteomes" id="UP000809273">
    <property type="component" value="Unassembled WGS sequence"/>
</dbReference>
<dbReference type="AlphaFoldDB" id="A0A9D8PPA5"/>
<reference evidence="2" key="2">
    <citation type="submission" date="2021-01" db="EMBL/GenBank/DDBJ databases">
        <authorList>
            <person name="Hahn C.R."/>
            <person name="Youssef N.H."/>
            <person name="Elshahed M."/>
        </authorList>
    </citation>
    <scope>NUCLEOTIDE SEQUENCE</scope>
    <source>
        <strain evidence="2">Zod_Metabat.24</strain>
    </source>
</reference>
<evidence type="ECO:0000313" key="3">
    <source>
        <dbReference type="Proteomes" id="UP000809273"/>
    </source>
</evidence>
<gene>
    <name evidence="2" type="ORF">JW984_13185</name>
</gene>